<dbReference type="AlphaFoldDB" id="A0A1I4A800"/>
<reference evidence="1 2" key="1">
    <citation type="submission" date="2016-10" db="EMBL/GenBank/DDBJ databases">
        <authorList>
            <person name="de Groot N.N."/>
        </authorList>
    </citation>
    <scope>NUCLEOTIDE SEQUENCE [LARGE SCALE GENOMIC DNA]</scope>
    <source>
        <strain evidence="1 2">DSM 44468</strain>
    </source>
</reference>
<evidence type="ECO:0000313" key="1">
    <source>
        <dbReference type="EMBL" id="SFK52542.1"/>
    </source>
</evidence>
<sequence>MTRNPETVYTGLSPLQADGLACVTCNRNYLHSRVAHVPVGRSHTGSQVFACLGACLTALLDGAACECNGGPSCACPDCDCLDCSYRPALRRADHGEDDQ</sequence>
<dbReference type="EMBL" id="FORP01000023">
    <property type="protein sequence ID" value="SFK52542.1"/>
    <property type="molecule type" value="Genomic_DNA"/>
</dbReference>
<evidence type="ECO:0000313" key="2">
    <source>
        <dbReference type="Proteomes" id="UP000199025"/>
    </source>
</evidence>
<gene>
    <name evidence="1" type="ORF">SAMN05421835_12363</name>
</gene>
<protein>
    <submittedName>
        <fullName evidence="1">Uncharacterized protein</fullName>
    </submittedName>
</protein>
<keyword evidence="2" id="KW-1185">Reference proteome</keyword>
<organism evidence="1 2">
    <name type="scientific">Amycolatopsis sacchari</name>
    <dbReference type="NCBI Taxonomy" id="115433"/>
    <lineage>
        <taxon>Bacteria</taxon>
        <taxon>Bacillati</taxon>
        <taxon>Actinomycetota</taxon>
        <taxon>Actinomycetes</taxon>
        <taxon>Pseudonocardiales</taxon>
        <taxon>Pseudonocardiaceae</taxon>
        <taxon>Amycolatopsis</taxon>
    </lineage>
</organism>
<dbReference type="OrthoDB" id="3695744at2"/>
<accession>A0A1I4A800</accession>
<name>A0A1I4A800_9PSEU</name>
<dbReference type="Proteomes" id="UP000199025">
    <property type="component" value="Unassembled WGS sequence"/>
</dbReference>
<dbReference type="STRING" id="115433.SAMN05421835_12363"/>
<proteinExistence type="predicted"/>
<dbReference type="RefSeq" id="WP_091513974.1">
    <property type="nucleotide sequence ID" value="NZ_FORP01000023.1"/>
</dbReference>